<proteinExistence type="predicted"/>
<organism evidence="4 5">
    <name type="scientific">Halobiforma nitratireducens JCM 10879</name>
    <dbReference type="NCBI Taxonomy" id="1227454"/>
    <lineage>
        <taxon>Archaea</taxon>
        <taxon>Methanobacteriati</taxon>
        <taxon>Methanobacteriota</taxon>
        <taxon>Stenosarchaea group</taxon>
        <taxon>Halobacteria</taxon>
        <taxon>Halobacteriales</taxon>
        <taxon>Natrialbaceae</taxon>
        <taxon>Halobiforma</taxon>
    </lineage>
</organism>
<feature type="region of interest" description="Disordered" evidence="1">
    <location>
        <begin position="32"/>
        <end position="51"/>
    </location>
</feature>
<keyword evidence="2" id="KW-0812">Transmembrane</keyword>
<keyword evidence="2" id="KW-0472">Membrane</keyword>
<dbReference type="Proteomes" id="UP000011607">
    <property type="component" value="Unassembled WGS sequence"/>
</dbReference>
<name>M0MNH1_9EURY</name>
<comment type="caution">
    <text evidence="4">The sequence shown here is derived from an EMBL/GenBank/DDBJ whole genome shotgun (WGS) entry which is preliminary data.</text>
</comment>
<evidence type="ECO:0000256" key="2">
    <source>
        <dbReference type="SAM" id="Phobius"/>
    </source>
</evidence>
<evidence type="ECO:0000313" key="4">
    <source>
        <dbReference type="EMBL" id="EMA45980.1"/>
    </source>
</evidence>
<feature type="domain" description="DUF1508" evidence="3">
    <location>
        <begin position="687"/>
        <end position="733"/>
    </location>
</feature>
<keyword evidence="2" id="KW-1133">Transmembrane helix</keyword>
<feature type="region of interest" description="Disordered" evidence="1">
    <location>
        <begin position="536"/>
        <end position="628"/>
    </location>
</feature>
<dbReference type="EMBL" id="AOMA01000012">
    <property type="protein sequence ID" value="EMA45980.1"/>
    <property type="molecule type" value="Genomic_DNA"/>
</dbReference>
<sequence>MADYWMDVRVPEPSATTARSLLEPYAARIPRHTLRGGASTERPKTRADAVSGPALESSGYVAHSYGFAGASGLIRMSVPRSGRRESFSLFPPGPASSTVAITSSGTVAGIQWGEQGLEVSVGVAVLIGVVLFASVGAAVFALAKRNGRFDGDGVGNTADPARRDDASDGAVARPSLLTDGTAGEGVEIALFRDGDDWGWRLFHLEAVGEGASHPSTRATASERVERIREAIATARIREVPADESVVRVYEDRDGNWQWDFVRADGRCVGTNAVDHDQRGDAIEAASVLQDRGPDADCIDVERAAFSIAQHPDGWHWQLVDEGREPIVTSTDGYETRTDAADAAERFADEVVSARLLEAERLAVELYERGRQKRRDRGQEPTEGATTGDGTATRDGSGGEEGSNGGEDSNGEDNEDDLESETGCWSWRLVDGTDVIADARTDFETRDRAERAATTVLSELEEAAVTVAGRPAYERYRTEDGWRWRLVDATGRVVARAPAESSEAAAERAVEQFAEGAPAADVREVEGAAYEVYPATDCDVPTGTSGPLDRAGVGATGPTVDSDAAGGFDAGGGDGAKAGADGQTRADLEAETEGTMTDGAGLEGDEPAEYGAPSERSRNTSSSVREGTSDGWRWRLVTDEREVIAASPRAYADAEIAQRVIERIRTQAGKAAVIEFENAAFRVYESDAGEWRWRLLDERGRVLADSGADHDSRSDAAEAMVTLKEQAPDADVREIETAAFELYAADDTERNGEAWSWRLIDSAGRRVATAPATYPAREDARAAMERARERLGAEHVTMDEPIFQPRSHGDWSWWFVRPSGDVLAVSGEDWTTRDELRADLADLRETAADAHGYATGAVTAQLRCGDAWRWRLLDRDRDPIVDSVRAYDDRGSARRAVGELERTAADATIFAADEPLIRPERADDSGDGGVDADGNGAERGREGEGSHAPADGWRWVFLDRDRNRLAVAADRRDRTEIADAVDDVRRLASQAGTIQVTGPSFDFVADDAAVDTGPGTERGDDSDEGWRWRLLDGECRPIAIEARGNDSKTDARAAFEDARALLEAARIVELEEPTFELYAMDAAGDNASCVDADEESGDVTDGNGDGDGSGGTVERSANNRGVTWGWRLVDERGTTLLESTKRYESRADAHEALTAVRSYGPDGTVTTLD</sequence>
<feature type="region of interest" description="Disordered" evidence="1">
    <location>
        <begin position="151"/>
        <end position="175"/>
    </location>
</feature>
<keyword evidence="5" id="KW-1185">Reference proteome</keyword>
<dbReference type="Gene3D" id="2.30.29.80">
    <property type="match status" value="8"/>
</dbReference>
<feature type="transmembrane region" description="Helical" evidence="2">
    <location>
        <begin position="121"/>
        <end position="143"/>
    </location>
</feature>
<evidence type="ECO:0000259" key="3">
    <source>
        <dbReference type="Pfam" id="PF07411"/>
    </source>
</evidence>
<evidence type="ECO:0000313" key="5">
    <source>
        <dbReference type="Proteomes" id="UP000011607"/>
    </source>
</evidence>
<accession>M0MNH1</accession>
<reference evidence="4 5" key="1">
    <citation type="journal article" date="2014" name="PLoS Genet.">
        <title>Phylogenetically driven sequencing of extremely halophilic archaea reveals strategies for static and dynamic osmo-response.</title>
        <authorList>
            <person name="Becker E.A."/>
            <person name="Seitzer P.M."/>
            <person name="Tritt A."/>
            <person name="Larsen D."/>
            <person name="Krusor M."/>
            <person name="Yao A.I."/>
            <person name="Wu D."/>
            <person name="Madern D."/>
            <person name="Eisen J.A."/>
            <person name="Darling A.E."/>
            <person name="Facciotti M.T."/>
        </authorList>
    </citation>
    <scope>NUCLEOTIDE SEQUENCE [LARGE SCALE GENOMIC DNA]</scope>
    <source>
        <strain evidence="4 5">JCM 10879</strain>
    </source>
</reference>
<feature type="compositionally biased region" description="Basic and acidic residues" evidence="1">
    <location>
        <begin position="935"/>
        <end position="944"/>
    </location>
</feature>
<feature type="compositionally biased region" description="Low complexity" evidence="1">
    <location>
        <begin position="381"/>
        <end position="394"/>
    </location>
</feature>
<protein>
    <recommendedName>
        <fullName evidence="3">DUF1508 domain-containing protein</fullName>
    </recommendedName>
</protein>
<feature type="compositionally biased region" description="Acidic residues" evidence="1">
    <location>
        <begin position="408"/>
        <end position="419"/>
    </location>
</feature>
<feature type="domain" description="DUF1508" evidence="3">
    <location>
        <begin position="628"/>
        <end position="674"/>
    </location>
</feature>
<dbReference type="eggNOG" id="arCOG06550">
    <property type="taxonomic scope" value="Archaea"/>
</dbReference>
<dbReference type="InterPro" id="IPR036913">
    <property type="entry name" value="YegP-like_sf"/>
</dbReference>
<feature type="region of interest" description="Disordered" evidence="1">
    <location>
        <begin position="1089"/>
        <end position="1116"/>
    </location>
</feature>
<feature type="domain" description="DUF1508" evidence="3">
    <location>
        <begin position="479"/>
        <end position="523"/>
    </location>
</feature>
<dbReference type="PATRIC" id="fig|1227454.3.peg.367"/>
<feature type="region of interest" description="Disordered" evidence="1">
    <location>
        <begin position="916"/>
        <end position="947"/>
    </location>
</feature>
<dbReference type="Pfam" id="PF07411">
    <property type="entry name" value="DUF1508"/>
    <property type="match status" value="3"/>
</dbReference>
<feature type="region of interest" description="Disordered" evidence="1">
    <location>
        <begin position="369"/>
        <end position="419"/>
    </location>
</feature>
<dbReference type="SUPFAM" id="SSF160113">
    <property type="entry name" value="YegP-like"/>
    <property type="match status" value="8"/>
</dbReference>
<dbReference type="AlphaFoldDB" id="M0MNH1"/>
<dbReference type="InterPro" id="IPR010879">
    <property type="entry name" value="DUF1508"/>
</dbReference>
<gene>
    <name evidence="4" type="ORF">C446_01838</name>
</gene>
<evidence type="ECO:0000256" key="1">
    <source>
        <dbReference type="SAM" id="MobiDB-lite"/>
    </source>
</evidence>